<evidence type="ECO:0000259" key="7">
    <source>
        <dbReference type="PROSITE" id="PS00036"/>
    </source>
</evidence>
<dbReference type="eggNOG" id="KOG1414">
    <property type="taxonomic scope" value="Eukaryota"/>
</dbReference>
<evidence type="ECO:0000256" key="6">
    <source>
        <dbReference type="SAM" id="MobiDB-lite"/>
    </source>
</evidence>
<dbReference type="SUPFAM" id="SSF57959">
    <property type="entry name" value="Leucine zipper domain"/>
    <property type="match status" value="1"/>
</dbReference>
<evidence type="ECO:0000256" key="5">
    <source>
        <dbReference type="SAM" id="Coils"/>
    </source>
</evidence>
<protein>
    <recommendedName>
        <fullName evidence="7">BZIP domain-containing protein</fullName>
    </recommendedName>
</protein>
<sequence>MNFVVKNMSKMAFHPPQSAEEHQQLDLFTNKPDKINGQRSQIPSNTRPQKPPNRNLDSISDPSQSYPLEPQAQVPSQTLPPQFSLPYHNPFDFNSYPITNPPIFDSTMMLSYNSSDGVPRRKRLSISNGQIGQITNHEAFMDTRNDIADARLPLGRPGSAGPGEKPGLNPDLHQSTPEDGSTPISAAGVPPPNHQLIYNNEVIYNPNDGPIPGTAAWKRERLLERNRVAASKCRQRKKQAQQQLQDSISKYEKLLESSNRTVQRYETLVSRFKAVIKETIDKNGVDLSGLRALLDASINDIE</sequence>
<feature type="domain" description="BZIP" evidence="7">
    <location>
        <begin position="221"/>
        <end position="236"/>
    </location>
</feature>
<dbReference type="InParanoid" id="A5DCT5"/>
<dbReference type="STRING" id="294746.A5DCT5"/>
<keyword evidence="3" id="KW-0804">Transcription</keyword>
<evidence type="ECO:0000256" key="2">
    <source>
        <dbReference type="ARBA" id="ARBA00023015"/>
    </source>
</evidence>
<feature type="compositionally biased region" description="Polar residues" evidence="6">
    <location>
        <begin position="172"/>
        <end position="184"/>
    </location>
</feature>
<evidence type="ECO:0000256" key="1">
    <source>
        <dbReference type="ARBA" id="ARBA00004123"/>
    </source>
</evidence>
<dbReference type="GeneID" id="5128679"/>
<feature type="region of interest" description="Disordered" evidence="6">
    <location>
        <begin position="31"/>
        <end position="85"/>
    </location>
</feature>
<proteinExistence type="predicted"/>
<dbReference type="RefSeq" id="XP_001487713.1">
    <property type="nucleotide sequence ID" value="XM_001487663.1"/>
</dbReference>
<keyword evidence="4" id="KW-0539">Nucleus</keyword>
<dbReference type="OrthoDB" id="295274at2759"/>
<dbReference type="PANTHER" id="PTHR19304">
    <property type="entry name" value="CYCLIC-AMP RESPONSE ELEMENT BINDING PROTEIN"/>
    <property type="match status" value="1"/>
</dbReference>
<gene>
    <name evidence="8" type="ORF">PGUG_01090</name>
</gene>
<dbReference type="PROSITE" id="PS00036">
    <property type="entry name" value="BZIP_BASIC"/>
    <property type="match status" value="1"/>
</dbReference>
<evidence type="ECO:0000256" key="4">
    <source>
        <dbReference type="ARBA" id="ARBA00023242"/>
    </source>
</evidence>
<accession>A5DCT5</accession>
<comment type="subcellular location">
    <subcellularLocation>
        <location evidence="1">Nucleus</location>
    </subcellularLocation>
</comment>
<feature type="compositionally biased region" description="Polar residues" evidence="6">
    <location>
        <begin position="55"/>
        <end position="66"/>
    </location>
</feature>
<dbReference type="VEuPathDB" id="FungiDB:PGUG_01090"/>
<evidence type="ECO:0000313" key="9">
    <source>
        <dbReference type="Proteomes" id="UP000001997"/>
    </source>
</evidence>
<dbReference type="InterPro" id="IPR051027">
    <property type="entry name" value="bZIP_transcription_factors"/>
</dbReference>
<feature type="compositionally biased region" description="Polar residues" evidence="6">
    <location>
        <begin position="37"/>
        <end position="48"/>
    </location>
</feature>
<keyword evidence="2" id="KW-0805">Transcription regulation</keyword>
<dbReference type="EMBL" id="CH408155">
    <property type="protein sequence ID" value="EDK36992.1"/>
    <property type="molecule type" value="Genomic_DNA"/>
</dbReference>
<dbReference type="InterPro" id="IPR004827">
    <property type="entry name" value="bZIP"/>
</dbReference>
<evidence type="ECO:0000256" key="3">
    <source>
        <dbReference type="ARBA" id="ARBA00023163"/>
    </source>
</evidence>
<dbReference type="Pfam" id="PF00170">
    <property type="entry name" value="bZIP_1"/>
    <property type="match status" value="1"/>
</dbReference>
<dbReference type="GO" id="GO:0003700">
    <property type="term" value="F:DNA-binding transcription factor activity"/>
    <property type="evidence" value="ECO:0007669"/>
    <property type="project" value="InterPro"/>
</dbReference>
<organism evidence="8 9">
    <name type="scientific">Meyerozyma guilliermondii (strain ATCC 6260 / CBS 566 / DSM 6381 / JCM 1539 / NBRC 10279 / NRRL Y-324)</name>
    <name type="common">Yeast</name>
    <name type="synonym">Candida guilliermondii</name>
    <dbReference type="NCBI Taxonomy" id="294746"/>
    <lineage>
        <taxon>Eukaryota</taxon>
        <taxon>Fungi</taxon>
        <taxon>Dikarya</taxon>
        <taxon>Ascomycota</taxon>
        <taxon>Saccharomycotina</taxon>
        <taxon>Pichiomycetes</taxon>
        <taxon>Debaryomycetaceae</taxon>
        <taxon>Meyerozyma</taxon>
    </lineage>
</organism>
<dbReference type="AlphaFoldDB" id="A5DCT5"/>
<keyword evidence="5" id="KW-0175">Coiled coil</keyword>
<keyword evidence="9" id="KW-1185">Reference proteome</keyword>
<dbReference type="InterPro" id="IPR046347">
    <property type="entry name" value="bZIP_sf"/>
</dbReference>
<dbReference type="KEGG" id="pgu:PGUG_01090"/>
<dbReference type="FunCoup" id="A5DCT5">
    <property type="interactions" value="1985"/>
</dbReference>
<name>A5DCT5_PICGU</name>
<dbReference type="HOGENOM" id="CLU_080216_0_0_1"/>
<feature type="coiled-coil region" evidence="5">
    <location>
        <begin position="230"/>
        <end position="268"/>
    </location>
</feature>
<feature type="region of interest" description="Disordered" evidence="6">
    <location>
        <begin position="150"/>
        <end position="191"/>
    </location>
</feature>
<dbReference type="SMART" id="SM00338">
    <property type="entry name" value="BRLZ"/>
    <property type="match status" value="1"/>
</dbReference>
<evidence type="ECO:0000313" key="8">
    <source>
        <dbReference type="EMBL" id="EDK36992.1"/>
    </source>
</evidence>
<dbReference type="Gene3D" id="1.20.5.170">
    <property type="match status" value="1"/>
</dbReference>
<reference evidence="8 9" key="1">
    <citation type="journal article" date="2009" name="Nature">
        <title>Evolution of pathogenicity and sexual reproduction in eight Candida genomes.</title>
        <authorList>
            <person name="Butler G."/>
            <person name="Rasmussen M.D."/>
            <person name="Lin M.F."/>
            <person name="Santos M.A."/>
            <person name="Sakthikumar S."/>
            <person name="Munro C.A."/>
            <person name="Rheinbay E."/>
            <person name="Grabherr M."/>
            <person name="Forche A."/>
            <person name="Reedy J.L."/>
            <person name="Agrafioti I."/>
            <person name="Arnaud M.B."/>
            <person name="Bates S."/>
            <person name="Brown A.J."/>
            <person name="Brunke S."/>
            <person name="Costanzo M.C."/>
            <person name="Fitzpatrick D.A."/>
            <person name="de Groot P.W."/>
            <person name="Harris D."/>
            <person name="Hoyer L.L."/>
            <person name="Hube B."/>
            <person name="Klis F.M."/>
            <person name="Kodira C."/>
            <person name="Lennard N."/>
            <person name="Logue M.E."/>
            <person name="Martin R."/>
            <person name="Neiman A.M."/>
            <person name="Nikolaou E."/>
            <person name="Quail M.A."/>
            <person name="Quinn J."/>
            <person name="Santos M.C."/>
            <person name="Schmitzberger F.F."/>
            <person name="Sherlock G."/>
            <person name="Shah P."/>
            <person name="Silverstein K.A."/>
            <person name="Skrzypek M.S."/>
            <person name="Soll D."/>
            <person name="Staggs R."/>
            <person name="Stansfield I."/>
            <person name="Stumpf M.P."/>
            <person name="Sudbery P.E."/>
            <person name="Srikantha T."/>
            <person name="Zeng Q."/>
            <person name="Berman J."/>
            <person name="Berriman M."/>
            <person name="Heitman J."/>
            <person name="Gow N.A."/>
            <person name="Lorenz M.C."/>
            <person name="Birren B.W."/>
            <person name="Kellis M."/>
            <person name="Cuomo C.A."/>
        </authorList>
    </citation>
    <scope>NUCLEOTIDE SEQUENCE [LARGE SCALE GENOMIC DNA]</scope>
    <source>
        <strain evidence="9">ATCC 6260 / CBS 566 / DSM 6381 / JCM 1539 / NBRC 10279 / NRRL Y-324</strain>
    </source>
</reference>
<dbReference type="GO" id="GO:0005634">
    <property type="term" value="C:nucleus"/>
    <property type="evidence" value="ECO:0007669"/>
    <property type="project" value="UniProtKB-SubCell"/>
</dbReference>
<dbReference type="Proteomes" id="UP000001997">
    <property type="component" value="Unassembled WGS sequence"/>
</dbReference>